<organism evidence="2 3">
    <name type="scientific">Perilla frutescens var. hirtella</name>
    <name type="common">Perilla citriodora</name>
    <name type="synonym">Perilla setoyensis</name>
    <dbReference type="NCBI Taxonomy" id="608512"/>
    <lineage>
        <taxon>Eukaryota</taxon>
        <taxon>Viridiplantae</taxon>
        <taxon>Streptophyta</taxon>
        <taxon>Embryophyta</taxon>
        <taxon>Tracheophyta</taxon>
        <taxon>Spermatophyta</taxon>
        <taxon>Magnoliopsida</taxon>
        <taxon>eudicotyledons</taxon>
        <taxon>Gunneridae</taxon>
        <taxon>Pentapetalae</taxon>
        <taxon>asterids</taxon>
        <taxon>lamiids</taxon>
        <taxon>Lamiales</taxon>
        <taxon>Lamiaceae</taxon>
        <taxon>Nepetoideae</taxon>
        <taxon>Elsholtzieae</taxon>
        <taxon>Perilla</taxon>
    </lineage>
</organism>
<dbReference type="Proteomes" id="UP001190926">
    <property type="component" value="Unassembled WGS sequence"/>
</dbReference>
<evidence type="ECO:0000313" key="3">
    <source>
        <dbReference type="Proteomes" id="UP001190926"/>
    </source>
</evidence>
<dbReference type="PANTHER" id="PTHR31373:SF17">
    <property type="entry name" value="OS06G0652100 PROTEIN"/>
    <property type="match status" value="1"/>
</dbReference>
<dbReference type="InterPro" id="IPR011205">
    <property type="entry name" value="UCP015417_vWA"/>
</dbReference>
<accession>A0AAD4P5H1</accession>
<evidence type="ECO:0000313" key="2">
    <source>
        <dbReference type="EMBL" id="KAH6827663.1"/>
    </source>
</evidence>
<sequence length="103" mass="11884">MPYFLMIQRRVLHRRPKTLAANIAAFANFGYFKDLLEILFRVLEGSDARELAKEAGENWKAYNSRLRSDMEMLKSGKLNKISLASKWCPSLDSSLDRITLLCE</sequence>
<feature type="domain" description="DUF2828" evidence="1">
    <location>
        <begin position="62"/>
        <end position="103"/>
    </location>
</feature>
<gene>
    <name evidence="2" type="ORF">C2S53_015861</name>
</gene>
<dbReference type="PANTHER" id="PTHR31373">
    <property type="entry name" value="OS06G0652100 PROTEIN"/>
    <property type="match status" value="1"/>
</dbReference>
<reference evidence="2 3" key="1">
    <citation type="journal article" date="2021" name="Nat. Commun.">
        <title>Incipient diploidization of the medicinal plant Perilla within 10,000 years.</title>
        <authorList>
            <person name="Zhang Y."/>
            <person name="Shen Q."/>
            <person name="Leng L."/>
            <person name="Zhang D."/>
            <person name="Chen S."/>
            <person name="Shi Y."/>
            <person name="Ning Z."/>
            <person name="Chen S."/>
        </authorList>
    </citation>
    <scope>NUCLEOTIDE SEQUENCE [LARGE SCALE GENOMIC DNA]</scope>
    <source>
        <strain evidence="3">cv. PC099</strain>
    </source>
</reference>
<dbReference type="Pfam" id="PF11443">
    <property type="entry name" value="DUF2828"/>
    <property type="match status" value="1"/>
</dbReference>
<comment type="caution">
    <text evidence="2">The sequence shown here is derived from an EMBL/GenBank/DDBJ whole genome shotgun (WGS) entry which is preliminary data.</text>
</comment>
<dbReference type="InterPro" id="IPR058580">
    <property type="entry name" value="DUF2828"/>
</dbReference>
<evidence type="ECO:0000259" key="1">
    <source>
        <dbReference type="Pfam" id="PF11443"/>
    </source>
</evidence>
<proteinExistence type="predicted"/>
<name>A0AAD4P5H1_PERFH</name>
<keyword evidence="3" id="KW-1185">Reference proteome</keyword>
<dbReference type="EMBL" id="SDAM02000145">
    <property type="protein sequence ID" value="KAH6827663.1"/>
    <property type="molecule type" value="Genomic_DNA"/>
</dbReference>
<dbReference type="AlphaFoldDB" id="A0AAD4P5H1"/>
<protein>
    <submittedName>
        <fullName evidence="2">Uncharacterized conserved protein UCP015417</fullName>
    </submittedName>
</protein>